<feature type="transmembrane region" description="Helical" evidence="1">
    <location>
        <begin position="50"/>
        <end position="70"/>
    </location>
</feature>
<dbReference type="AlphaFoldDB" id="A0A0E3SAB4"/>
<keyword evidence="1" id="KW-0472">Membrane</keyword>
<dbReference type="RefSeq" id="WP_048136697.1">
    <property type="nucleotide sequence ID" value="NZ_CP009516.1"/>
</dbReference>
<dbReference type="PATRIC" id="fig|1434110.4.peg.142"/>
<protein>
    <submittedName>
        <fullName evidence="2">Uncharacterized protein</fullName>
    </submittedName>
</protein>
<dbReference type="InterPro" id="IPR012874">
    <property type="entry name" value="DUF1673_METspp"/>
</dbReference>
<dbReference type="KEGG" id="mhor:MSHOH_0124"/>
<feature type="transmembrane region" description="Helical" evidence="1">
    <location>
        <begin position="137"/>
        <end position="155"/>
    </location>
</feature>
<keyword evidence="3" id="KW-1185">Reference proteome</keyword>
<feature type="transmembrane region" description="Helical" evidence="1">
    <location>
        <begin position="175"/>
        <end position="193"/>
    </location>
</feature>
<dbReference type="EMBL" id="CP009516">
    <property type="protein sequence ID" value="AKB76607.1"/>
    <property type="molecule type" value="Genomic_DNA"/>
</dbReference>
<reference evidence="2 3" key="1">
    <citation type="submission" date="2014-07" db="EMBL/GenBank/DDBJ databases">
        <title>Methanogenic archaea and the global carbon cycle.</title>
        <authorList>
            <person name="Henriksen J.R."/>
            <person name="Luke J."/>
            <person name="Reinhart S."/>
            <person name="Benedict M.N."/>
            <person name="Youngblut N.D."/>
            <person name="Metcalf M.E."/>
            <person name="Whitaker R.J."/>
            <person name="Metcalf W.W."/>
        </authorList>
    </citation>
    <scope>NUCLEOTIDE SEQUENCE [LARGE SCALE GENOMIC DNA]</scope>
    <source>
        <strain evidence="2 3">HB-1</strain>
    </source>
</reference>
<dbReference type="HOGENOM" id="CLU_097793_0_0_2"/>
<evidence type="ECO:0000313" key="3">
    <source>
        <dbReference type="Proteomes" id="UP000033101"/>
    </source>
</evidence>
<dbReference type="STRING" id="1434110.MSHOH_0124"/>
<feature type="transmembrane region" description="Helical" evidence="1">
    <location>
        <begin position="76"/>
        <end position="95"/>
    </location>
</feature>
<proteinExistence type="predicted"/>
<evidence type="ECO:0000313" key="2">
    <source>
        <dbReference type="EMBL" id="AKB76607.1"/>
    </source>
</evidence>
<organism evidence="2 3">
    <name type="scientific">Methanosarcina horonobensis HB-1 = JCM 15518</name>
    <dbReference type="NCBI Taxonomy" id="1434110"/>
    <lineage>
        <taxon>Archaea</taxon>
        <taxon>Methanobacteriati</taxon>
        <taxon>Methanobacteriota</taxon>
        <taxon>Stenosarchaea group</taxon>
        <taxon>Methanomicrobia</taxon>
        <taxon>Methanosarcinales</taxon>
        <taxon>Methanosarcinaceae</taxon>
        <taxon>Methanosarcina</taxon>
    </lineage>
</organism>
<keyword evidence="1" id="KW-1133">Transmembrane helix</keyword>
<keyword evidence="1" id="KW-0812">Transmembrane</keyword>
<gene>
    <name evidence="2" type="ORF">MSHOH_0124</name>
</gene>
<sequence length="233" mass="27456">MKNSLEKGWQEDYFSEFKLENRNIQLLSSPTDPHRSRILKVRVSIFDGEWVLWALIITFFIVIVSLFFWVCSPEGSYLVVFSGLVMFLMPLMLLLNSPSAAAVTPEKIIIKRSMRKPVVIEKEDIIQISVTRTGNHFLRWLMRLIYIVWIPLYFIKEVMTTLCDLKISFPDYVELSQFLRQLAILTMFLIMFYNSEFIAPYQQALKVTTRSSLKLWLYTEEPEELTGFLKNEK</sequence>
<dbReference type="Pfam" id="PF07895">
    <property type="entry name" value="DUF1673"/>
    <property type="match status" value="1"/>
</dbReference>
<name>A0A0E3SAB4_9EURY</name>
<dbReference type="GeneID" id="24829239"/>
<evidence type="ECO:0000256" key="1">
    <source>
        <dbReference type="SAM" id="Phobius"/>
    </source>
</evidence>
<accession>A0A0E3SAB4</accession>
<dbReference type="Proteomes" id="UP000033101">
    <property type="component" value="Chromosome"/>
</dbReference>